<feature type="transmembrane region" description="Helical" evidence="8">
    <location>
        <begin position="301"/>
        <end position="318"/>
    </location>
</feature>
<evidence type="ECO:0000256" key="6">
    <source>
        <dbReference type="ARBA" id="ARBA00022989"/>
    </source>
</evidence>
<dbReference type="OrthoDB" id="9816041at2"/>
<reference evidence="10 11" key="1">
    <citation type="submission" date="2014-10" db="EMBL/GenBank/DDBJ databases">
        <title>Draft genome of phytase producing Bacillus ginsengihumi strain M2.11.</title>
        <authorList>
            <person name="Toymentseva A."/>
            <person name="Boulygina E.A."/>
            <person name="Kazakov S.V."/>
            <person name="Kayumov I."/>
            <person name="Suleimanova A.D."/>
            <person name="Mardanova A.M."/>
            <person name="Maria S.N."/>
            <person name="Sergey M.Y."/>
            <person name="Sharipova M.R."/>
        </authorList>
    </citation>
    <scope>NUCLEOTIDE SEQUENCE [LARGE SCALE GENOMIC DNA]</scope>
    <source>
        <strain evidence="10 11">M2.11</strain>
    </source>
</reference>
<evidence type="ECO:0000313" key="10">
    <source>
        <dbReference type="EMBL" id="KHD86482.1"/>
    </source>
</evidence>
<evidence type="ECO:0000256" key="1">
    <source>
        <dbReference type="ARBA" id="ARBA00004651"/>
    </source>
</evidence>
<evidence type="ECO:0000256" key="5">
    <source>
        <dbReference type="ARBA" id="ARBA00022692"/>
    </source>
</evidence>
<dbReference type="InterPro" id="IPR036259">
    <property type="entry name" value="MFS_trans_sf"/>
</dbReference>
<evidence type="ECO:0000256" key="2">
    <source>
        <dbReference type="ARBA" id="ARBA00008537"/>
    </source>
</evidence>
<feature type="transmembrane region" description="Helical" evidence="8">
    <location>
        <begin position="53"/>
        <end position="70"/>
    </location>
</feature>
<organism evidence="10 11">
    <name type="scientific">Heyndrickxia ginsengihumi</name>
    <dbReference type="NCBI Taxonomy" id="363870"/>
    <lineage>
        <taxon>Bacteria</taxon>
        <taxon>Bacillati</taxon>
        <taxon>Bacillota</taxon>
        <taxon>Bacilli</taxon>
        <taxon>Bacillales</taxon>
        <taxon>Bacillaceae</taxon>
        <taxon>Heyndrickxia</taxon>
    </lineage>
</organism>
<dbReference type="PANTHER" id="PTHR42718:SF9">
    <property type="entry name" value="MAJOR FACILITATOR SUPERFAMILY MULTIDRUG TRANSPORTER MFSC"/>
    <property type="match status" value="1"/>
</dbReference>
<dbReference type="InterPro" id="IPR011701">
    <property type="entry name" value="MFS"/>
</dbReference>
<keyword evidence="5 8" id="KW-0812">Transmembrane</keyword>
<protein>
    <submittedName>
        <fullName evidence="10">Multidrug MFS transporter</fullName>
    </submittedName>
</protein>
<proteinExistence type="inferred from homology"/>
<evidence type="ECO:0000256" key="7">
    <source>
        <dbReference type="ARBA" id="ARBA00023136"/>
    </source>
</evidence>
<comment type="subcellular location">
    <subcellularLocation>
        <location evidence="1">Cell membrane</location>
        <topology evidence="1">Multi-pass membrane protein</topology>
    </subcellularLocation>
</comment>
<feature type="domain" description="Major facilitator superfamily (MFS) profile" evidence="9">
    <location>
        <begin position="11"/>
        <end position="492"/>
    </location>
</feature>
<sequence length="501" mass="53833">MGTKETKKWWILGALSFALLAVGLDMTVLNVALPTLATSLNASTSQLQWFADSYNLVLAALLLPAGMLGDRYGRKKMLLIALLVFGAGSIGCANSDSPEMLISMRVFLGLGAAFLLPLSISVLPVFFHGEERSRAMMIWAITNMLGIPLGPIVGGWLLKHFEWGSVFWINIPFVVIGLVAISFLMPENSSKISSKIDYLGIFTSSIGLTMVTYAVIRAGEKGWSDASVIILLIVGVVILGIFTIWQRYTKHPLIDLSLFRSASFTWESILATLVSFAMFGLLFAIPQFFQAVKGYDTFGTGLRLLPMIAGLMVGAKISDQLSKRIGSKNNVAIGFLVLAIGLGIGAWTDLESGYWFAALWITISGIGLGLSLPNSMDAALAELSAERNGIGSALIMALRQVGGTIGVAILGTVINSSYRHHLNMKGLPSTVTEKVEQSVSAGVVIAKQLKFNRLLDSVQKAFIHGMDMMLIGCSGIAIIGCLLAFLFLPHKQHGAKKANKA</sequence>
<keyword evidence="6 8" id="KW-1133">Transmembrane helix</keyword>
<comment type="caution">
    <text evidence="10">The sequence shown here is derived from an EMBL/GenBank/DDBJ whole genome shotgun (WGS) entry which is preliminary data.</text>
</comment>
<comment type="similarity">
    <text evidence="2">Belongs to the major facilitator superfamily. EmrB family.</text>
</comment>
<feature type="transmembrane region" description="Helical" evidence="8">
    <location>
        <begin position="196"/>
        <end position="216"/>
    </location>
</feature>
<dbReference type="EMBL" id="JRUN01000005">
    <property type="protein sequence ID" value="KHD86482.1"/>
    <property type="molecule type" value="Genomic_DNA"/>
</dbReference>
<dbReference type="AlphaFoldDB" id="A0A0A6Y2I0"/>
<evidence type="ECO:0000256" key="8">
    <source>
        <dbReference type="SAM" id="Phobius"/>
    </source>
</evidence>
<dbReference type="NCBIfam" id="TIGR00711">
    <property type="entry name" value="efflux_EmrB"/>
    <property type="match status" value="1"/>
</dbReference>
<feature type="transmembrane region" description="Helical" evidence="8">
    <location>
        <begin position="468"/>
        <end position="488"/>
    </location>
</feature>
<dbReference type="STRING" id="363870.NG54_03110"/>
<accession>A0A0A6Y2I0</accession>
<evidence type="ECO:0000256" key="3">
    <source>
        <dbReference type="ARBA" id="ARBA00022448"/>
    </source>
</evidence>
<feature type="transmembrane region" description="Helical" evidence="8">
    <location>
        <begin position="330"/>
        <end position="348"/>
    </location>
</feature>
<name>A0A0A6Y2I0_9BACI</name>
<dbReference type="Proteomes" id="UP000030588">
    <property type="component" value="Unassembled WGS sequence"/>
</dbReference>
<dbReference type="Gene3D" id="1.20.1720.10">
    <property type="entry name" value="Multidrug resistance protein D"/>
    <property type="match status" value="1"/>
</dbReference>
<feature type="transmembrane region" description="Helical" evidence="8">
    <location>
        <begin position="163"/>
        <end position="184"/>
    </location>
</feature>
<dbReference type="CDD" id="cd17321">
    <property type="entry name" value="MFS_MMR_MDR_like"/>
    <property type="match status" value="1"/>
</dbReference>
<evidence type="ECO:0000313" key="11">
    <source>
        <dbReference type="Proteomes" id="UP000030588"/>
    </source>
</evidence>
<dbReference type="RefSeq" id="WP_035353091.1">
    <property type="nucleotide sequence ID" value="NZ_JRUN01000005.1"/>
</dbReference>
<feature type="transmembrane region" description="Helical" evidence="8">
    <location>
        <begin position="9"/>
        <end position="33"/>
    </location>
</feature>
<dbReference type="InterPro" id="IPR004638">
    <property type="entry name" value="EmrB-like"/>
</dbReference>
<dbReference type="PANTHER" id="PTHR42718">
    <property type="entry name" value="MAJOR FACILITATOR SUPERFAMILY MULTIDRUG TRANSPORTER MFSC"/>
    <property type="match status" value="1"/>
</dbReference>
<feature type="transmembrane region" description="Helical" evidence="8">
    <location>
        <begin position="102"/>
        <end position="126"/>
    </location>
</feature>
<evidence type="ECO:0000259" key="9">
    <source>
        <dbReference type="PROSITE" id="PS50850"/>
    </source>
</evidence>
<dbReference type="Pfam" id="PF07690">
    <property type="entry name" value="MFS_1"/>
    <property type="match status" value="1"/>
</dbReference>
<dbReference type="Gene3D" id="1.20.1250.20">
    <property type="entry name" value="MFS general substrate transporter like domains"/>
    <property type="match status" value="1"/>
</dbReference>
<dbReference type="GO" id="GO:0005886">
    <property type="term" value="C:plasma membrane"/>
    <property type="evidence" value="ECO:0007669"/>
    <property type="project" value="UniProtKB-SubCell"/>
</dbReference>
<feature type="transmembrane region" description="Helical" evidence="8">
    <location>
        <begin position="393"/>
        <end position="414"/>
    </location>
</feature>
<dbReference type="PROSITE" id="PS50850">
    <property type="entry name" value="MFS"/>
    <property type="match status" value="1"/>
</dbReference>
<keyword evidence="4" id="KW-1003">Cell membrane</keyword>
<feature type="transmembrane region" description="Helical" evidence="8">
    <location>
        <begin position="138"/>
        <end position="157"/>
    </location>
</feature>
<gene>
    <name evidence="10" type="ORF">NG54_03110</name>
</gene>
<dbReference type="GO" id="GO:0022857">
    <property type="term" value="F:transmembrane transporter activity"/>
    <property type="evidence" value="ECO:0007669"/>
    <property type="project" value="InterPro"/>
</dbReference>
<feature type="transmembrane region" description="Helical" evidence="8">
    <location>
        <begin position="354"/>
        <end position="372"/>
    </location>
</feature>
<evidence type="ECO:0000256" key="4">
    <source>
        <dbReference type="ARBA" id="ARBA00022475"/>
    </source>
</evidence>
<keyword evidence="7 8" id="KW-0472">Membrane</keyword>
<dbReference type="InterPro" id="IPR020846">
    <property type="entry name" value="MFS_dom"/>
</dbReference>
<feature type="transmembrane region" description="Helical" evidence="8">
    <location>
        <begin position="228"/>
        <end position="248"/>
    </location>
</feature>
<keyword evidence="3" id="KW-0813">Transport</keyword>
<feature type="transmembrane region" description="Helical" evidence="8">
    <location>
        <begin position="269"/>
        <end position="289"/>
    </location>
</feature>
<feature type="transmembrane region" description="Helical" evidence="8">
    <location>
        <begin position="77"/>
        <end position="96"/>
    </location>
</feature>
<dbReference type="SUPFAM" id="SSF103473">
    <property type="entry name" value="MFS general substrate transporter"/>
    <property type="match status" value="1"/>
</dbReference>